<proteinExistence type="predicted"/>
<evidence type="ECO:0000259" key="2">
    <source>
        <dbReference type="Pfam" id="PF00098"/>
    </source>
</evidence>
<accession>A0A7J6V4W6</accession>
<evidence type="ECO:0000256" key="1">
    <source>
        <dbReference type="SAM" id="MobiDB-lite"/>
    </source>
</evidence>
<gene>
    <name evidence="3" type="ORF">FRX31_030565</name>
</gene>
<evidence type="ECO:0000313" key="3">
    <source>
        <dbReference type="EMBL" id="KAF5179847.1"/>
    </source>
</evidence>
<dbReference type="GO" id="GO:0003676">
    <property type="term" value="F:nucleic acid binding"/>
    <property type="evidence" value="ECO:0007669"/>
    <property type="project" value="InterPro"/>
</dbReference>
<dbReference type="GO" id="GO:0008270">
    <property type="term" value="F:zinc ion binding"/>
    <property type="evidence" value="ECO:0007669"/>
    <property type="project" value="InterPro"/>
</dbReference>
<dbReference type="InterPro" id="IPR001878">
    <property type="entry name" value="Znf_CCHC"/>
</dbReference>
<dbReference type="InterPro" id="IPR036875">
    <property type="entry name" value="Znf_CCHC_sf"/>
</dbReference>
<evidence type="ECO:0000313" key="4">
    <source>
        <dbReference type="Proteomes" id="UP000554482"/>
    </source>
</evidence>
<reference evidence="3 4" key="1">
    <citation type="submission" date="2020-06" db="EMBL/GenBank/DDBJ databases">
        <title>Transcriptomic and genomic resources for Thalictrum thalictroides and T. hernandezii: Facilitating candidate gene discovery in an emerging model plant lineage.</title>
        <authorList>
            <person name="Arias T."/>
            <person name="Riano-Pachon D.M."/>
            <person name="Di Stilio V.S."/>
        </authorList>
    </citation>
    <scope>NUCLEOTIDE SEQUENCE [LARGE SCALE GENOMIC DNA]</scope>
    <source>
        <strain evidence="4">cv. WT478/WT964</strain>
        <tissue evidence="3">Leaves</tissue>
    </source>
</reference>
<dbReference type="AlphaFoldDB" id="A0A7J6V4W6"/>
<feature type="domain" description="CCHC-type" evidence="2">
    <location>
        <begin position="34"/>
        <end position="47"/>
    </location>
</feature>
<feature type="compositionally biased region" description="Polar residues" evidence="1">
    <location>
        <begin position="1"/>
        <end position="10"/>
    </location>
</feature>
<dbReference type="Pfam" id="PF00098">
    <property type="entry name" value="zf-CCHC"/>
    <property type="match status" value="1"/>
</dbReference>
<keyword evidence="4" id="KW-1185">Reference proteome</keyword>
<comment type="caution">
    <text evidence="3">The sequence shown here is derived from an EMBL/GenBank/DDBJ whole genome shotgun (WGS) entry which is preliminary data.</text>
</comment>
<dbReference type="Gene3D" id="4.10.60.10">
    <property type="entry name" value="Zinc finger, CCHC-type"/>
    <property type="match status" value="1"/>
</dbReference>
<dbReference type="SUPFAM" id="SSF57756">
    <property type="entry name" value="Retrovirus zinc finger-like domains"/>
    <property type="match status" value="1"/>
</dbReference>
<feature type="region of interest" description="Disordered" evidence="1">
    <location>
        <begin position="1"/>
        <end position="35"/>
    </location>
</feature>
<name>A0A7J6V4W6_THATH</name>
<dbReference type="Proteomes" id="UP000554482">
    <property type="component" value="Unassembled WGS sequence"/>
</dbReference>
<sequence length="89" mass="10117">MSSNPTSQEDNALYTRDQGKHQFGNEGEPKDSPKTCFRCGKEGHFKRGYRVKQKLVIAPKASTIPIPMFSALEVLIKALQFLRFPLMFL</sequence>
<organism evidence="3 4">
    <name type="scientific">Thalictrum thalictroides</name>
    <name type="common">Rue-anemone</name>
    <name type="synonym">Anemone thalictroides</name>
    <dbReference type="NCBI Taxonomy" id="46969"/>
    <lineage>
        <taxon>Eukaryota</taxon>
        <taxon>Viridiplantae</taxon>
        <taxon>Streptophyta</taxon>
        <taxon>Embryophyta</taxon>
        <taxon>Tracheophyta</taxon>
        <taxon>Spermatophyta</taxon>
        <taxon>Magnoliopsida</taxon>
        <taxon>Ranunculales</taxon>
        <taxon>Ranunculaceae</taxon>
        <taxon>Thalictroideae</taxon>
        <taxon>Thalictrum</taxon>
    </lineage>
</organism>
<dbReference type="EMBL" id="JABWDY010038254">
    <property type="protein sequence ID" value="KAF5179847.1"/>
    <property type="molecule type" value="Genomic_DNA"/>
</dbReference>
<protein>
    <recommendedName>
        <fullName evidence="2">CCHC-type domain-containing protein</fullName>
    </recommendedName>
</protein>